<protein>
    <submittedName>
        <fullName evidence="2">Heterokaryon incompatibility protein-domain-containing protein</fullName>
    </submittedName>
</protein>
<dbReference type="PANTHER" id="PTHR33112:SF16">
    <property type="entry name" value="HETEROKARYON INCOMPATIBILITY DOMAIN-CONTAINING PROTEIN"/>
    <property type="match status" value="1"/>
</dbReference>
<dbReference type="EMBL" id="JAPCWZ010000001">
    <property type="protein sequence ID" value="KAK8879999.1"/>
    <property type="molecule type" value="Genomic_DNA"/>
</dbReference>
<evidence type="ECO:0000313" key="3">
    <source>
        <dbReference type="Proteomes" id="UP001390339"/>
    </source>
</evidence>
<gene>
    <name evidence="2" type="ORF">PGQ11_001293</name>
</gene>
<reference evidence="2 3" key="1">
    <citation type="journal article" date="2024" name="IMA Fungus">
        <title>Apiospora arundinis, a panoply of carbohydrate-active enzymes and secondary metabolites.</title>
        <authorList>
            <person name="Sorensen T."/>
            <person name="Petersen C."/>
            <person name="Muurmann A.T."/>
            <person name="Christiansen J.V."/>
            <person name="Brundto M.L."/>
            <person name="Overgaard C.K."/>
            <person name="Boysen A.T."/>
            <person name="Wollenberg R.D."/>
            <person name="Larsen T.O."/>
            <person name="Sorensen J.L."/>
            <person name="Nielsen K.L."/>
            <person name="Sondergaard T.E."/>
        </authorList>
    </citation>
    <scope>NUCLEOTIDE SEQUENCE [LARGE SCALE GENOMIC DNA]</scope>
    <source>
        <strain evidence="2 3">AAU 773</strain>
    </source>
</reference>
<proteinExistence type="predicted"/>
<sequence length="549" mass="61693">MMPPGTPETLKEARGWMNDCIANHPKCGQGGSTRLPARLVQISPPGEPAWARVRESAGEYGQYCALSYCWGRDQEHKTLISCYGQYKNALPYSKLPKTITDAFHVARSMGMMYIWVDSLCIIQDDRQDKEREMSQMMSIYQKAHFTISAASTSDVTEGFLRAPSELGGISHLGPYYHPLQVSEDQIGSVVITPARRGHEPINKRGWSLQESLLTPRLLVFTDHMTVWKCHGGFQPKHYVPLNRHHFEPSYKTNKWDRWYEASGYIMNTQGVLVSEEDQTPVLNAPITEEFPHSSQGLIHSSFWHSIVNQYTKRNLSENRDRLPAISAIAQALSPLFQCNYYAGLWDRDLVAGLAWHVEHLSRLPSSKSAAGPSWSWATVVGRSCVHIDTQPFTIRAEVISCKTTPVSETNPYGEVAGGELVIRGHLQQVRVVRRTAIVGCMFDGFGQKYEGSCFHDDEILSTPQDPVAVRRYDGEQGLMEDAWCLTLVDSAHNASGDSETDFNTVAMIVIVKVDEGKGPFYKRVGFAWAEVQQAPYWWEASGRETVTII</sequence>
<evidence type="ECO:0000313" key="2">
    <source>
        <dbReference type="EMBL" id="KAK8879999.1"/>
    </source>
</evidence>
<organism evidence="2 3">
    <name type="scientific">Apiospora arundinis</name>
    <dbReference type="NCBI Taxonomy" id="335852"/>
    <lineage>
        <taxon>Eukaryota</taxon>
        <taxon>Fungi</taxon>
        <taxon>Dikarya</taxon>
        <taxon>Ascomycota</taxon>
        <taxon>Pezizomycotina</taxon>
        <taxon>Sordariomycetes</taxon>
        <taxon>Xylariomycetidae</taxon>
        <taxon>Amphisphaeriales</taxon>
        <taxon>Apiosporaceae</taxon>
        <taxon>Apiospora</taxon>
    </lineage>
</organism>
<evidence type="ECO:0000259" key="1">
    <source>
        <dbReference type="Pfam" id="PF06985"/>
    </source>
</evidence>
<dbReference type="Proteomes" id="UP001390339">
    <property type="component" value="Unassembled WGS sequence"/>
</dbReference>
<name>A0ABR2JMS6_9PEZI</name>
<feature type="domain" description="Heterokaryon incompatibility" evidence="1">
    <location>
        <begin position="63"/>
        <end position="210"/>
    </location>
</feature>
<accession>A0ABR2JMS6</accession>
<keyword evidence="3" id="KW-1185">Reference proteome</keyword>
<dbReference type="InterPro" id="IPR010730">
    <property type="entry name" value="HET"/>
</dbReference>
<comment type="caution">
    <text evidence="2">The sequence shown here is derived from an EMBL/GenBank/DDBJ whole genome shotgun (WGS) entry which is preliminary data.</text>
</comment>
<dbReference type="Pfam" id="PF06985">
    <property type="entry name" value="HET"/>
    <property type="match status" value="1"/>
</dbReference>
<dbReference type="PANTHER" id="PTHR33112">
    <property type="entry name" value="DOMAIN PROTEIN, PUTATIVE-RELATED"/>
    <property type="match status" value="1"/>
</dbReference>